<name>A0AAV4MRC5_CAEEX</name>
<accession>A0AAV4MRC5</accession>
<keyword evidence="2" id="KW-1185">Reference proteome</keyword>
<evidence type="ECO:0000313" key="2">
    <source>
        <dbReference type="Proteomes" id="UP001054945"/>
    </source>
</evidence>
<protein>
    <submittedName>
        <fullName evidence="1">Uncharacterized protein</fullName>
    </submittedName>
</protein>
<organism evidence="1 2">
    <name type="scientific">Caerostris extrusa</name>
    <name type="common">Bark spider</name>
    <name type="synonym">Caerostris bankana</name>
    <dbReference type="NCBI Taxonomy" id="172846"/>
    <lineage>
        <taxon>Eukaryota</taxon>
        <taxon>Metazoa</taxon>
        <taxon>Ecdysozoa</taxon>
        <taxon>Arthropoda</taxon>
        <taxon>Chelicerata</taxon>
        <taxon>Arachnida</taxon>
        <taxon>Araneae</taxon>
        <taxon>Araneomorphae</taxon>
        <taxon>Entelegynae</taxon>
        <taxon>Araneoidea</taxon>
        <taxon>Araneidae</taxon>
        <taxon>Caerostris</taxon>
    </lineage>
</organism>
<proteinExistence type="predicted"/>
<dbReference type="EMBL" id="BPLR01002461">
    <property type="protein sequence ID" value="GIX73976.1"/>
    <property type="molecule type" value="Genomic_DNA"/>
</dbReference>
<reference evidence="1 2" key="1">
    <citation type="submission" date="2021-06" db="EMBL/GenBank/DDBJ databases">
        <title>Caerostris extrusa draft genome.</title>
        <authorList>
            <person name="Kono N."/>
            <person name="Arakawa K."/>
        </authorList>
    </citation>
    <scope>NUCLEOTIDE SEQUENCE [LARGE SCALE GENOMIC DNA]</scope>
</reference>
<evidence type="ECO:0000313" key="1">
    <source>
        <dbReference type="EMBL" id="GIX73976.1"/>
    </source>
</evidence>
<gene>
    <name evidence="1" type="ORF">CEXT_229801</name>
</gene>
<dbReference type="AlphaFoldDB" id="A0AAV4MRC5"/>
<sequence>MKSRNTSLSKGNPKNRCKTVSVSLETECPFDPILHLQLGTRAIGSPIEKPLEDSLDVFRKPNDTSLINHLLD</sequence>
<dbReference type="Proteomes" id="UP001054945">
    <property type="component" value="Unassembled WGS sequence"/>
</dbReference>
<comment type="caution">
    <text evidence="1">The sequence shown here is derived from an EMBL/GenBank/DDBJ whole genome shotgun (WGS) entry which is preliminary data.</text>
</comment>